<gene>
    <name evidence="3" type="ORF">CTEN210_03681</name>
</gene>
<keyword evidence="1" id="KW-1133">Transmembrane helix</keyword>
<dbReference type="PANTHER" id="PTHR40855:SF1">
    <property type="entry name" value="CLAVAMINATE SYNTHASE-LIKE PROTEIN"/>
    <property type="match status" value="1"/>
</dbReference>
<evidence type="ECO:0000256" key="2">
    <source>
        <dbReference type="SAM" id="SignalP"/>
    </source>
</evidence>
<dbReference type="EMBL" id="BLLK01000022">
    <property type="protein sequence ID" value="GFH47206.1"/>
    <property type="molecule type" value="Genomic_DNA"/>
</dbReference>
<sequence length="672" mass="73361">MKLALVSLAILFSSVSGESFSPKRIDYGMLAQDPLYMENTSLIINELSKEGLVSVTNIPGFAQVKKQVMKHLHACITDLGDDAVPSALLKDGTIRRTMAGAKGHSLSYFESHGTISHSCELFQAASDAFRNSVDEATDVFAQRLSFELGSSISSPLMSTQDGSHTYEDVKDLVDSAEVLEHFHSYQKISNASTEATIDLHLDQGFFIAFSPGLDVSVDPNASQPLKINHDFVIVASDGKESTLYTNESDDLVFMMGDGVNQYINNHLHQDSVAQNKVLRAVPHSVVLAPHDPSVARVWYGRMVLPPRDAYSAVTDKSYGDLRDILMSRDTSRVPAGLGCSSVTMRALNAGGNHNDSPCAEDELQCWAMCMPLAKFGIENEATCTDQDLRLQCVNPRDQFSTGFAHGDYFPACSNTTQEVTPVPQIPQQDEDTCASLWEEFRMDSSYDHHFDLSTDVNDGASFMWSIVDGKVKGRLAFNNVFGWLSVGLANKAVDAKKNGMNGANVLIATPGREYSAQTGLDTSSGPVVQEYLIHSSESSFRHWQTPIGEDPAASVVSTECFTALEFETDNINDIPFNITGTDELIWAGNGNDHFMGYHGKNRDRFTLNWMSGESYFGKLKVVEEEDDEMKKNNAAIIGGAVGGSVAALLLISLAVMKIRSSSNKNDVSEQAP</sequence>
<comment type="caution">
    <text evidence="3">The sequence shown here is derived from an EMBL/GenBank/DDBJ whole genome shotgun (WGS) entry which is preliminary data.</text>
</comment>
<name>A0AAD3H1U8_9STRA</name>
<feature type="signal peptide" evidence="2">
    <location>
        <begin position="1"/>
        <end position="17"/>
    </location>
</feature>
<accession>A0AAD3H1U8</accession>
<feature type="chain" id="PRO_5042120171" description="Alkaline phosphatase" evidence="2">
    <location>
        <begin position="18"/>
        <end position="672"/>
    </location>
</feature>
<protein>
    <recommendedName>
        <fullName evidence="5">Alkaline phosphatase</fullName>
    </recommendedName>
</protein>
<evidence type="ECO:0000313" key="4">
    <source>
        <dbReference type="Proteomes" id="UP001054902"/>
    </source>
</evidence>
<keyword evidence="4" id="KW-1185">Reference proteome</keyword>
<evidence type="ECO:0000256" key="1">
    <source>
        <dbReference type="SAM" id="Phobius"/>
    </source>
</evidence>
<keyword evidence="1" id="KW-0472">Membrane</keyword>
<dbReference type="PANTHER" id="PTHR40855">
    <property type="entry name" value="DIOX_N DOMAIN-CONTAINING PROTEIN"/>
    <property type="match status" value="1"/>
</dbReference>
<organism evidence="3 4">
    <name type="scientific">Chaetoceros tenuissimus</name>
    <dbReference type="NCBI Taxonomy" id="426638"/>
    <lineage>
        <taxon>Eukaryota</taxon>
        <taxon>Sar</taxon>
        <taxon>Stramenopiles</taxon>
        <taxon>Ochrophyta</taxon>
        <taxon>Bacillariophyta</taxon>
        <taxon>Coscinodiscophyceae</taxon>
        <taxon>Chaetocerotophycidae</taxon>
        <taxon>Chaetocerotales</taxon>
        <taxon>Chaetocerotaceae</taxon>
        <taxon>Chaetoceros</taxon>
    </lineage>
</organism>
<dbReference type="AlphaFoldDB" id="A0AAD3H1U8"/>
<reference evidence="3 4" key="1">
    <citation type="journal article" date="2021" name="Sci. Rep.">
        <title>The genome of the diatom Chaetoceros tenuissimus carries an ancient integrated fragment of an extant virus.</title>
        <authorList>
            <person name="Hongo Y."/>
            <person name="Kimura K."/>
            <person name="Takaki Y."/>
            <person name="Yoshida Y."/>
            <person name="Baba S."/>
            <person name="Kobayashi G."/>
            <person name="Nagasaki K."/>
            <person name="Hano T."/>
            <person name="Tomaru Y."/>
        </authorList>
    </citation>
    <scope>NUCLEOTIDE SEQUENCE [LARGE SCALE GENOMIC DNA]</scope>
    <source>
        <strain evidence="3 4">NIES-3715</strain>
    </source>
</reference>
<keyword evidence="1" id="KW-0812">Transmembrane</keyword>
<dbReference type="Proteomes" id="UP001054902">
    <property type="component" value="Unassembled WGS sequence"/>
</dbReference>
<evidence type="ECO:0008006" key="5">
    <source>
        <dbReference type="Google" id="ProtNLM"/>
    </source>
</evidence>
<evidence type="ECO:0000313" key="3">
    <source>
        <dbReference type="EMBL" id="GFH47206.1"/>
    </source>
</evidence>
<keyword evidence="2" id="KW-0732">Signal</keyword>
<proteinExistence type="predicted"/>
<feature type="transmembrane region" description="Helical" evidence="1">
    <location>
        <begin position="634"/>
        <end position="655"/>
    </location>
</feature>